<proteinExistence type="predicted"/>
<comment type="caution">
    <text evidence="3">The sequence shown here is derived from an EMBL/GenBank/DDBJ whole genome shotgun (WGS) entry which is preliminary data.</text>
</comment>
<evidence type="ECO:0000313" key="4">
    <source>
        <dbReference type="Proteomes" id="UP000095767"/>
    </source>
</evidence>
<dbReference type="EMBL" id="LWDX02043626">
    <property type="protein sequence ID" value="OEL23065.1"/>
    <property type="molecule type" value="Genomic_DNA"/>
</dbReference>
<evidence type="ECO:0000313" key="3">
    <source>
        <dbReference type="EMBL" id="OEL23065.1"/>
    </source>
</evidence>
<sequence length="200" mass="20218">MAASARNIACFALLVSIVSLKVPSPINQRCTSAGTTTTAGVASASAQPPHFDDGALQAVLALAGMEALFIAAAIVYSHHLHHAAAVGANNWSISELVFFILCQQAGFLQFLLFVQQPADGGGADDEAHALGISAAHALPGVASVTFFLGIFLVYAPHVGSGGGGAGGAIAAGVRFHAYVTLAAALVCLTTIVLAFYANTK</sequence>
<keyword evidence="2" id="KW-0732">Signal</keyword>
<feature type="transmembrane region" description="Helical" evidence="1">
    <location>
        <begin position="134"/>
        <end position="154"/>
    </location>
</feature>
<feature type="chain" id="PRO_5009188033" evidence="2">
    <location>
        <begin position="24"/>
        <end position="200"/>
    </location>
</feature>
<dbReference type="AlphaFoldDB" id="A0A1E5VDE7"/>
<feature type="transmembrane region" description="Helical" evidence="1">
    <location>
        <begin position="96"/>
        <end position="114"/>
    </location>
</feature>
<reference evidence="3 4" key="1">
    <citation type="submission" date="2016-09" db="EMBL/GenBank/DDBJ databases">
        <title>The draft genome of Dichanthelium oligosanthes: A C3 panicoid grass species.</title>
        <authorList>
            <person name="Studer A.J."/>
            <person name="Schnable J.C."/>
            <person name="Brutnell T.P."/>
        </authorList>
    </citation>
    <scope>NUCLEOTIDE SEQUENCE [LARGE SCALE GENOMIC DNA]</scope>
    <source>
        <strain evidence="4">cv. Kellogg 1175</strain>
        <tissue evidence="3">Leaf</tissue>
    </source>
</reference>
<feature type="signal peptide" evidence="2">
    <location>
        <begin position="1"/>
        <end position="23"/>
    </location>
</feature>
<dbReference type="Proteomes" id="UP000095767">
    <property type="component" value="Unassembled WGS sequence"/>
</dbReference>
<keyword evidence="1" id="KW-0812">Transmembrane</keyword>
<accession>A0A1E5VDE7</accession>
<dbReference type="OrthoDB" id="696550at2759"/>
<protein>
    <submittedName>
        <fullName evidence="3">Uncharacterized protein</fullName>
    </submittedName>
</protein>
<keyword evidence="1" id="KW-0472">Membrane</keyword>
<evidence type="ECO:0000256" key="1">
    <source>
        <dbReference type="SAM" id="Phobius"/>
    </source>
</evidence>
<gene>
    <name evidence="3" type="ORF">BAE44_0015916</name>
</gene>
<feature type="transmembrane region" description="Helical" evidence="1">
    <location>
        <begin position="175"/>
        <end position="197"/>
    </location>
</feature>
<keyword evidence="1" id="KW-1133">Transmembrane helix</keyword>
<keyword evidence="4" id="KW-1185">Reference proteome</keyword>
<feature type="transmembrane region" description="Helical" evidence="1">
    <location>
        <begin position="56"/>
        <end position="76"/>
    </location>
</feature>
<evidence type="ECO:0000256" key="2">
    <source>
        <dbReference type="SAM" id="SignalP"/>
    </source>
</evidence>
<organism evidence="3 4">
    <name type="scientific">Dichanthelium oligosanthes</name>
    <dbReference type="NCBI Taxonomy" id="888268"/>
    <lineage>
        <taxon>Eukaryota</taxon>
        <taxon>Viridiplantae</taxon>
        <taxon>Streptophyta</taxon>
        <taxon>Embryophyta</taxon>
        <taxon>Tracheophyta</taxon>
        <taxon>Spermatophyta</taxon>
        <taxon>Magnoliopsida</taxon>
        <taxon>Liliopsida</taxon>
        <taxon>Poales</taxon>
        <taxon>Poaceae</taxon>
        <taxon>PACMAD clade</taxon>
        <taxon>Panicoideae</taxon>
        <taxon>Panicodae</taxon>
        <taxon>Paniceae</taxon>
        <taxon>Dichantheliinae</taxon>
        <taxon>Dichanthelium</taxon>
    </lineage>
</organism>
<name>A0A1E5VDE7_9POAL</name>